<proteinExistence type="predicted"/>
<reference evidence="2 3" key="1">
    <citation type="journal article" date="2017" name="Int. J. Parasitol.">
        <title>The genome of the protozoan parasite Cystoisospora suis and a reverse vaccinology approach to identify vaccine candidates.</title>
        <authorList>
            <person name="Palmieri N."/>
            <person name="Shrestha A."/>
            <person name="Ruttkowski B."/>
            <person name="Beck T."/>
            <person name="Vogl C."/>
            <person name="Tomley F."/>
            <person name="Blake D.P."/>
            <person name="Joachim A."/>
        </authorList>
    </citation>
    <scope>NUCLEOTIDE SEQUENCE [LARGE SCALE GENOMIC DNA]</scope>
    <source>
        <strain evidence="2 3">Wien I</strain>
    </source>
</reference>
<feature type="compositionally biased region" description="Basic and acidic residues" evidence="1">
    <location>
        <begin position="159"/>
        <end position="170"/>
    </location>
</feature>
<dbReference type="EMBL" id="MIGC01004749">
    <property type="protein sequence ID" value="PHJ17690.1"/>
    <property type="molecule type" value="Genomic_DNA"/>
</dbReference>
<keyword evidence="3" id="KW-1185">Reference proteome</keyword>
<name>A0A2C6K923_9APIC</name>
<evidence type="ECO:0000313" key="2">
    <source>
        <dbReference type="EMBL" id="PHJ17690.1"/>
    </source>
</evidence>
<feature type="region of interest" description="Disordered" evidence="1">
    <location>
        <begin position="1"/>
        <end position="170"/>
    </location>
</feature>
<sequence>MDGQSHPPSMRYERDRQEGGGEGTLRHVRTRQRLGEEEEVATVVGDRFSSSSSLHSHDRISRRNVSSSYPSTMYVSSSPSQREYPPDNETRGGGGGGEEERRRRTGDGRGKAKEKEEGGAAVLEPSESTLHPRRRQVNRRGGGGGEEEEDEEARRRRRTTEERRRTREGERIRDDNEVDALYTSIDYVGQTIETSKLRYTWLLSIRGRQYQIDFLHSKVSGKKRLAVNSHPIYEQQVMRPHRFLYSWPVSEHLLSIVYESMDGHFHLTIDGLPFNYFTHRNKVLRNPQLAKQEQR</sequence>
<dbReference type="Proteomes" id="UP000221165">
    <property type="component" value="Unassembled WGS sequence"/>
</dbReference>
<dbReference type="AlphaFoldDB" id="A0A2C6K923"/>
<comment type="caution">
    <text evidence="2">The sequence shown here is derived from an EMBL/GenBank/DDBJ whole genome shotgun (WGS) entry which is preliminary data.</text>
</comment>
<feature type="compositionally biased region" description="Basic and acidic residues" evidence="1">
    <location>
        <begin position="98"/>
        <end position="118"/>
    </location>
</feature>
<accession>A0A2C6K923</accession>
<gene>
    <name evidence="2" type="ORF">CSUI_008483</name>
</gene>
<dbReference type="OrthoDB" id="195604at2759"/>
<dbReference type="RefSeq" id="XP_067919406.1">
    <property type="nucleotide sequence ID" value="XM_068068615.1"/>
</dbReference>
<dbReference type="VEuPathDB" id="ToxoDB:CSUI_008483"/>
<evidence type="ECO:0000313" key="3">
    <source>
        <dbReference type="Proteomes" id="UP000221165"/>
    </source>
</evidence>
<protein>
    <submittedName>
        <fullName evidence="2">Uncharacterized protein</fullName>
    </submittedName>
</protein>
<organism evidence="2 3">
    <name type="scientific">Cystoisospora suis</name>
    <dbReference type="NCBI Taxonomy" id="483139"/>
    <lineage>
        <taxon>Eukaryota</taxon>
        <taxon>Sar</taxon>
        <taxon>Alveolata</taxon>
        <taxon>Apicomplexa</taxon>
        <taxon>Conoidasida</taxon>
        <taxon>Coccidia</taxon>
        <taxon>Eucoccidiorida</taxon>
        <taxon>Eimeriorina</taxon>
        <taxon>Sarcocystidae</taxon>
        <taxon>Cystoisospora</taxon>
    </lineage>
</organism>
<feature type="compositionally biased region" description="Low complexity" evidence="1">
    <location>
        <begin position="63"/>
        <end position="80"/>
    </location>
</feature>
<dbReference type="GeneID" id="94431826"/>
<evidence type="ECO:0000256" key="1">
    <source>
        <dbReference type="SAM" id="MobiDB-lite"/>
    </source>
</evidence>
<feature type="non-terminal residue" evidence="2">
    <location>
        <position position="295"/>
    </location>
</feature>